<evidence type="ECO:0000256" key="12">
    <source>
        <dbReference type="ARBA" id="ARBA00023242"/>
    </source>
</evidence>
<comment type="function">
    <text evidence="14">Exhibits both single-stranded and double-stranded endoribonuclease activity. May act as an activator of RNA-induced silencing complex (RISC) by facilitating endonucleolytic cleavage of the siRNA passenger strand.</text>
</comment>
<evidence type="ECO:0000256" key="8">
    <source>
        <dbReference type="ARBA" id="ARBA00022759"/>
    </source>
</evidence>
<dbReference type="FunFam" id="1.20.58.200:FF:000002">
    <property type="entry name" value="Putative translin"/>
    <property type="match status" value="1"/>
</dbReference>
<dbReference type="Gene3D" id="1.20.58.200">
    <property type="entry name" value="Translin, domain 2"/>
    <property type="match status" value="1"/>
</dbReference>
<proteinExistence type="inferred from homology"/>
<dbReference type="InterPro" id="IPR036081">
    <property type="entry name" value="Translin_sf"/>
</dbReference>
<evidence type="ECO:0000256" key="3">
    <source>
        <dbReference type="ARBA" id="ARBA00005902"/>
    </source>
</evidence>
<keyword evidence="8" id="KW-0255">Endonuclease</keyword>
<dbReference type="Proteomes" id="UP000054558">
    <property type="component" value="Unassembled WGS sequence"/>
</dbReference>
<dbReference type="STRING" id="105231.A0A1Y1HTS7"/>
<dbReference type="SUPFAM" id="SSF74784">
    <property type="entry name" value="Translin"/>
    <property type="match status" value="1"/>
</dbReference>
<evidence type="ECO:0000256" key="1">
    <source>
        <dbReference type="ARBA" id="ARBA00004123"/>
    </source>
</evidence>
<keyword evidence="9" id="KW-0378">Hydrolase</keyword>
<protein>
    <recommendedName>
        <fullName evidence="5">Translin</fullName>
    </recommendedName>
    <alternativeName>
        <fullName evidence="15">Component 3 of promoter of RISC</fullName>
    </alternativeName>
</protein>
<evidence type="ECO:0000256" key="6">
    <source>
        <dbReference type="ARBA" id="ARBA00022490"/>
    </source>
</evidence>
<dbReference type="GO" id="GO:0016070">
    <property type="term" value="P:RNA metabolic process"/>
    <property type="evidence" value="ECO:0007669"/>
    <property type="project" value="InterPro"/>
</dbReference>
<dbReference type="InterPro" id="IPR033956">
    <property type="entry name" value="Translin"/>
</dbReference>
<keyword evidence="6" id="KW-0963">Cytoplasm</keyword>
<evidence type="ECO:0000256" key="9">
    <source>
        <dbReference type="ARBA" id="ARBA00022801"/>
    </source>
</evidence>
<dbReference type="GO" id="GO:0003697">
    <property type="term" value="F:single-stranded DNA binding"/>
    <property type="evidence" value="ECO:0007669"/>
    <property type="project" value="InterPro"/>
</dbReference>
<evidence type="ECO:0000256" key="13">
    <source>
        <dbReference type="ARBA" id="ARBA00025374"/>
    </source>
</evidence>
<comment type="subcellular location">
    <subcellularLocation>
        <location evidence="2">Cytoplasm</location>
    </subcellularLocation>
    <subcellularLocation>
        <location evidence="1">Nucleus</location>
    </subcellularLocation>
</comment>
<dbReference type="FunFam" id="1.20.58.190:FF:000001">
    <property type="entry name" value="Translin"/>
    <property type="match status" value="1"/>
</dbReference>
<dbReference type="InterPro" id="IPR016068">
    <property type="entry name" value="Translin_N"/>
</dbReference>
<dbReference type="CDD" id="cd14819">
    <property type="entry name" value="Translin"/>
    <property type="match status" value="1"/>
</dbReference>
<evidence type="ECO:0000256" key="10">
    <source>
        <dbReference type="ARBA" id="ARBA00022884"/>
    </source>
</evidence>
<keyword evidence="10" id="KW-0694">RNA-binding</keyword>
<dbReference type="InterPro" id="IPR016069">
    <property type="entry name" value="Translin_C"/>
</dbReference>
<dbReference type="PANTHER" id="PTHR10741">
    <property type="entry name" value="TRANSLIN AND TRANSLIN ASSOCIATED PROTEIN X"/>
    <property type="match status" value="1"/>
</dbReference>
<name>A0A1Y1HTS7_KLENI</name>
<comment type="function">
    <text evidence="13">DNA-binding protein that specifically recognizes consensus sequences at the breakpoint junctions in chromosomal translocations, mostly involving immunoglobulin (Ig)/T-cell receptor gene segments. Seems to recognize single-stranded DNA ends generated by staggered breaks occurring at recombination hot spots.</text>
</comment>
<evidence type="ECO:0000256" key="11">
    <source>
        <dbReference type="ARBA" id="ARBA00023125"/>
    </source>
</evidence>
<keyword evidence="7" id="KW-0540">Nuclease</keyword>
<evidence type="ECO:0000256" key="4">
    <source>
        <dbReference type="ARBA" id="ARBA00011685"/>
    </source>
</evidence>
<dbReference type="EMBL" id="DF237032">
    <property type="protein sequence ID" value="GAQ81533.1"/>
    <property type="molecule type" value="Genomic_DNA"/>
</dbReference>
<dbReference type="AlphaFoldDB" id="A0A1Y1HTS7"/>
<evidence type="ECO:0000313" key="16">
    <source>
        <dbReference type="EMBL" id="GAQ81533.1"/>
    </source>
</evidence>
<dbReference type="Gene3D" id="1.20.58.190">
    <property type="entry name" value="Translin, domain 1"/>
    <property type="match status" value="1"/>
</dbReference>
<dbReference type="OrthoDB" id="829at2759"/>
<dbReference type="GO" id="GO:0004519">
    <property type="term" value="F:endonuclease activity"/>
    <property type="evidence" value="ECO:0007669"/>
    <property type="project" value="UniProtKB-KW"/>
</dbReference>
<evidence type="ECO:0000256" key="15">
    <source>
        <dbReference type="ARBA" id="ARBA00030513"/>
    </source>
</evidence>
<sequence length="235" mass="26644">MMADSGRDGASNEEDILTLFEGFRGELEASNAVREEIKAVSQSMDAETRKMQAALMGIHAGTDEAVASAVAKVREHLEPLRTLNAQLAAIMKQHPGQYYRYHDIWRHVHTSCAFLVAFVHWLEHGTLLTHAQVESELQLRHEEFGIDLEDYLVGVCSVSNEMPRYVVNRVTAGDYDCPAKVASFLSDLYAAFRLLNLRNDFLRKRFDGLKYDLKRVEEVLYDVKIRGLQSRSQPG</sequence>
<dbReference type="Pfam" id="PF01997">
    <property type="entry name" value="Translin"/>
    <property type="match status" value="1"/>
</dbReference>
<dbReference type="GO" id="GO:0005737">
    <property type="term" value="C:cytoplasm"/>
    <property type="evidence" value="ECO:0000318"/>
    <property type="project" value="GO_Central"/>
</dbReference>
<evidence type="ECO:0000313" key="17">
    <source>
        <dbReference type="Proteomes" id="UP000054558"/>
    </source>
</evidence>
<dbReference type="OMA" id="AHGMEYW"/>
<comment type="similarity">
    <text evidence="3">Belongs to the translin family.</text>
</comment>
<keyword evidence="12" id="KW-0539">Nucleus</keyword>
<keyword evidence="17" id="KW-1185">Reference proteome</keyword>
<evidence type="ECO:0000256" key="2">
    <source>
        <dbReference type="ARBA" id="ARBA00004496"/>
    </source>
</evidence>
<accession>A0A1Y1HTS7</accession>
<dbReference type="InterPro" id="IPR002848">
    <property type="entry name" value="Translin_fam"/>
</dbReference>
<evidence type="ECO:0000256" key="7">
    <source>
        <dbReference type="ARBA" id="ARBA00022722"/>
    </source>
</evidence>
<dbReference type="GO" id="GO:0043565">
    <property type="term" value="F:sequence-specific DNA binding"/>
    <property type="evidence" value="ECO:0007669"/>
    <property type="project" value="InterPro"/>
</dbReference>
<gene>
    <name evidence="16" type="ORF">KFL_000830150</name>
</gene>
<dbReference type="GO" id="GO:0003723">
    <property type="term" value="F:RNA binding"/>
    <property type="evidence" value="ECO:0000318"/>
    <property type="project" value="GO_Central"/>
</dbReference>
<keyword evidence="11" id="KW-0238">DNA-binding</keyword>
<dbReference type="GO" id="GO:0005634">
    <property type="term" value="C:nucleus"/>
    <property type="evidence" value="ECO:0000318"/>
    <property type="project" value="GO_Central"/>
</dbReference>
<comment type="subunit">
    <text evidence="4">Ring-shaped heterooctamer of six TSN and two TSNAX subunits, DNA/RNA binding occurs inside the ring.</text>
</comment>
<evidence type="ECO:0000256" key="14">
    <source>
        <dbReference type="ARBA" id="ARBA00025410"/>
    </source>
</evidence>
<dbReference type="GO" id="GO:0016787">
    <property type="term" value="F:hydrolase activity"/>
    <property type="evidence" value="ECO:0007669"/>
    <property type="project" value="UniProtKB-KW"/>
</dbReference>
<reference evidence="16 17" key="1">
    <citation type="journal article" date="2014" name="Nat. Commun.">
        <title>Klebsormidium flaccidum genome reveals primary factors for plant terrestrial adaptation.</title>
        <authorList>
            <person name="Hori K."/>
            <person name="Maruyama F."/>
            <person name="Fujisawa T."/>
            <person name="Togashi T."/>
            <person name="Yamamoto N."/>
            <person name="Seo M."/>
            <person name="Sato S."/>
            <person name="Yamada T."/>
            <person name="Mori H."/>
            <person name="Tajima N."/>
            <person name="Moriyama T."/>
            <person name="Ikeuchi M."/>
            <person name="Watanabe M."/>
            <person name="Wada H."/>
            <person name="Kobayashi K."/>
            <person name="Saito M."/>
            <person name="Masuda T."/>
            <person name="Sasaki-Sekimoto Y."/>
            <person name="Mashiguchi K."/>
            <person name="Awai K."/>
            <person name="Shimojima M."/>
            <person name="Masuda S."/>
            <person name="Iwai M."/>
            <person name="Nobusawa T."/>
            <person name="Narise T."/>
            <person name="Kondo S."/>
            <person name="Saito H."/>
            <person name="Sato R."/>
            <person name="Murakawa M."/>
            <person name="Ihara Y."/>
            <person name="Oshima-Yamada Y."/>
            <person name="Ohtaka K."/>
            <person name="Satoh M."/>
            <person name="Sonobe K."/>
            <person name="Ishii M."/>
            <person name="Ohtani R."/>
            <person name="Kanamori-Sato M."/>
            <person name="Honoki R."/>
            <person name="Miyazaki D."/>
            <person name="Mochizuki H."/>
            <person name="Umetsu J."/>
            <person name="Higashi K."/>
            <person name="Shibata D."/>
            <person name="Kamiya Y."/>
            <person name="Sato N."/>
            <person name="Nakamura Y."/>
            <person name="Tabata S."/>
            <person name="Ida S."/>
            <person name="Kurokawa K."/>
            <person name="Ohta H."/>
        </authorList>
    </citation>
    <scope>NUCLEOTIDE SEQUENCE [LARGE SCALE GENOMIC DNA]</scope>
    <source>
        <strain evidence="16 17">NIES-2285</strain>
    </source>
</reference>
<organism evidence="16 17">
    <name type="scientific">Klebsormidium nitens</name>
    <name type="common">Green alga</name>
    <name type="synonym">Ulothrix nitens</name>
    <dbReference type="NCBI Taxonomy" id="105231"/>
    <lineage>
        <taxon>Eukaryota</taxon>
        <taxon>Viridiplantae</taxon>
        <taxon>Streptophyta</taxon>
        <taxon>Klebsormidiophyceae</taxon>
        <taxon>Klebsormidiales</taxon>
        <taxon>Klebsormidiaceae</taxon>
        <taxon>Klebsormidium</taxon>
    </lineage>
</organism>
<evidence type="ECO:0000256" key="5">
    <source>
        <dbReference type="ARBA" id="ARBA00022196"/>
    </source>
</evidence>